<keyword evidence="2" id="KW-0238">DNA-binding</keyword>
<sequence>METSTIISTTIKLHYITDLNSYVLDEKGSYLYSQELVQLPMFIEETRDAAFGTLSKMRGDQVYILHNEWDLQFFGYALHYNGMKFCILLGPFYEKAPDFFKVSREYHLTRTESEELRNVAKKISILTGEKIKSFTSVLQQFRSLMDETVPVAIDYTINHERNVSQSSNEEINQHDLVELRYKIEKDFLRAVEMGNKKQALQLINSNNLLFSFAERFPNQPIRRLKNNLIVLNTLLRTAARRGQVASILVHRISEDYALKIEKVDRLGKLYQIEDQMIGDYCDLVHSHSLKQYSIIIQKVIEHVTSYYDQQLNIENLAVQNDVNVSHLSRKFKQETGYTITGFQQMLRINQAKFLLETENLTIEEISWMVGYDDPSYFTRVFKKETGMTPTQFRK</sequence>
<evidence type="ECO:0000313" key="6">
    <source>
        <dbReference type="Proteomes" id="UP000306477"/>
    </source>
</evidence>
<protein>
    <submittedName>
        <fullName evidence="5">AraC family transcriptional regulator</fullName>
    </submittedName>
</protein>
<gene>
    <name evidence="5" type="ORF">E1I69_06820</name>
</gene>
<evidence type="ECO:0000313" key="5">
    <source>
        <dbReference type="EMBL" id="THE13621.1"/>
    </source>
</evidence>
<evidence type="ECO:0000256" key="2">
    <source>
        <dbReference type="ARBA" id="ARBA00023125"/>
    </source>
</evidence>
<name>A0A4S3PUZ1_9BACI</name>
<comment type="caution">
    <text evidence="5">The sequence shown here is derived from an EMBL/GenBank/DDBJ whole genome shotgun (WGS) entry which is preliminary data.</text>
</comment>
<dbReference type="GO" id="GO:0043565">
    <property type="term" value="F:sequence-specific DNA binding"/>
    <property type="evidence" value="ECO:0007669"/>
    <property type="project" value="InterPro"/>
</dbReference>
<dbReference type="InterPro" id="IPR018060">
    <property type="entry name" value="HTH_AraC"/>
</dbReference>
<evidence type="ECO:0000256" key="3">
    <source>
        <dbReference type="ARBA" id="ARBA00023163"/>
    </source>
</evidence>
<dbReference type="GO" id="GO:0003700">
    <property type="term" value="F:DNA-binding transcription factor activity"/>
    <property type="evidence" value="ECO:0007669"/>
    <property type="project" value="InterPro"/>
</dbReference>
<dbReference type="SUPFAM" id="SSF46689">
    <property type="entry name" value="Homeodomain-like"/>
    <property type="match status" value="2"/>
</dbReference>
<evidence type="ECO:0000256" key="1">
    <source>
        <dbReference type="ARBA" id="ARBA00023015"/>
    </source>
</evidence>
<dbReference type="PANTHER" id="PTHR43280:SF2">
    <property type="entry name" value="HTH-TYPE TRANSCRIPTIONAL REGULATOR EXSA"/>
    <property type="match status" value="1"/>
</dbReference>
<dbReference type="Pfam" id="PF12833">
    <property type="entry name" value="HTH_18"/>
    <property type="match status" value="1"/>
</dbReference>
<dbReference type="InterPro" id="IPR018062">
    <property type="entry name" value="HTH_AraC-typ_CS"/>
</dbReference>
<dbReference type="InterPro" id="IPR020449">
    <property type="entry name" value="Tscrpt_reg_AraC-type_HTH"/>
</dbReference>
<dbReference type="Gene3D" id="1.10.10.60">
    <property type="entry name" value="Homeodomain-like"/>
    <property type="match status" value="2"/>
</dbReference>
<organism evidence="5 6">
    <name type="scientific">Bacillus timonensis</name>
    <dbReference type="NCBI Taxonomy" id="1033734"/>
    <lineage>
        <taxon>Bacteria</taxon>
        <taxon>Bacillati</taxon>
        <taxon>Bacillota</taxon>
        <taxon>Bacilli</taxon>
        <taxon>Bacillales</taxon>
        <taxon>Bacillaceae</taxon>
        <taxon>Bacillus</taxon>
    </lineage>
</organism>
<dbReference type="InterPro" id="IPR009057">
    <property type="entry name" value="Homeodomain-like_sf"/>
</dbReference>
<accession>A0A4S3PUZ1</accession>
<dbReference type="PROSITE" id="PS00041">
    <property type="entry name" value="HTH_ARAC_FAMILY_1"/>
    <property type="match status" value="1"/>
</dbReference>
<dbReference type="AlphaFoldDB" id="A0A4S3PUZ1"/>
<keyword evidence="3" id="KW-0804">Transcription</keyword>
<dbReference type="PROSITE" id="PS01124">
    <property type="entry name" value="HTH_ARAC_FAMILY_2"/>
    <property type="match status" value="1"/>
</dbReference>
<reference evidence="5 6" key="1">
    <citation type="journal article" date="2019" name="Indoor Air">
        <title>Impacts of indoor surface finishes on bacterial viability.</title>
        <authorList>
            <person name="Hu J."/>
            <person name="Maamar S.B."/>
            <person name="Glawe A.J."/>
            <person name="Gottel N."/>
            <person name="Gilbert J.A."/>
            <person name="Hartmann E.M."/>
        </authorList>
    </citation>
    <scope>NUCLEOTIDE SEQUENCE [LARGE SCALE GENOMIC DNA]</scope>
    <source>
        <strain evidence="5 6">AF060A6</strain>
    </source>
</reference>
<dbReference type="SMART" id="SM00342">
    <property type="entry name" value="HTH_ARAC"/>
    <property type="match status" value="1"/>
</dbReference>
<evidence type="ECO:0000259" key="4">
    <source>
        <dbReference type="PROSITE" id="PS01124"/>
    </source>
</evidence>
<dbReference type="OrthoDB" id="247151at2"/>
<dbReference type="Proteomes" id="UP000306477">
    <property type="component" value="Unassembled WGS sequence"/>
</dbReference>
<keyword evidence="6" id="KW-1185">Reference proteome</keyword>
<dbReference type="PRINTS" id="PR00032">
    <property type="entry name" value="HTHARAC"/>
</dbReference>
<dbReference type="EMBL" id="SLUB01000008">
    <property type="protein sequence ID" value="THE13621.1"/>
    <property type="molecule type" value="Genomic_DNA"/>
</dbReference>
<proteinExistence type="predicted"/>
<dbReference type="PANTHER" id="PTHR43280">
    <property type="entry name" value="ARAC-FAMILY TRANSCRIPTIONAL REGULATOR"/>
    <property type="match status" value="1"/>
</dbReference>
<keyword evidence="1" id="KW-0805">Transcription regulation</keyword>
<feature type="domain" description="HTH araC/xylS-type" evidence="4">
    <location>
        <begin position="297"/>
        <end position="394"/>
    </location>
</feature>
<dbReference type="RefSeq" id="WP_136378854.1">
    <property type="nucleotide sequence ID" value="NZ_SLUB01000008.1"/>
</dbReference>